<dbReference type="Proteomes" id="UP000675940">
    <property type="component" value="Unassembled WGS sequence"/>
</dbReference>
<reference evidence="3" key="1">
    <citation type="submission" date="2021-03" db="EMBL/GenBank/DDBJ databases">
        <title>Sagittula salina sp. nov. strain M10.9X isolated from the marine waste.</title>
        <authorList>
            <person name="Satari L."/>
            <person name="Molina-Menor E."/>
            <person name="Vidal-Verdu A."/>
            <person name="Pascual J."/>
            <person name="Pereto J."/>
            <person name="Porcar M."/>
        </authorList>
    </citation>
    <scope>NUCLEOTIDE SEQUENCE</scope>
    <source>
        <strain evidence="3">M10.9X</strain>
    </source>
</reference>
<dbReference type="InterPro" id="IPR036282">
    <property type="entry name" value="Glutathione-S-Trfase_C_sf"/>
</dbReference>
<protein>
    <submittedName>
        <fullName evidence="3">Glutathione S-transferase family protein</fullName>
    </submittedName>
</protein>
<keyword evidence="4" id="KW-1185">Reference proteome</keyword>
<dbReference type="Gene3D" id="1.20.1050.10">
    <property type="match status" value="1"/>
</dbReference>
<evidence type="ECO:0000259" key="2">
    <source>
        <dbReference type="PROSITE" id="PS50405"/>
    </source>
</evidence>
<dbReference type="PROSITE" id="PS50405">
    <property type="entry name" value="GST_CTER"/>
    <property type="match status" value="1"/>
</dbReference>
<feature type="domain" description="GST N-terminal" evidence="1">
    <location>
        <begin position="1"/>
        <end position="83"/>
    </location>
</feature>
<dbReference type="SUPFAM" id="SSF47616">
    <property type="entry name" value="GST C-terminal domain-like"/>
    <property type="match status" value="1"/>
</dbReference>
<dbReference type="AlphaFoldDB" id="A0A940RZW3"/>
<organism evidence="3 4">
    <name type="scientific">Sagittula salina</name>
    <dbReference type="NCBI Taxonomy" id="2820268"/>
    <lineage>
        <taxon>Bacteria</taxon>
        <taxon>Pseudomonadati</taxon>
        <taxon>Pseudomonadota</taxon>
        <taxon>Alphaproteobacteria</taxon>
        <taxon>Rhodobacterales</taxon>
        <taxon>Roseobacteraceae</taxon>
        <taxon>Sagittula</taxon>
    </lineage>
</organism>
<dbReference type="SFLD" id="SFLDS00019">
    <property type="entry name" value="Glutathione_Transferase_(cytos"/>
    <property type="match status" value="1"/>
</dbReference>
<dbReference type="InterPro" id="IPR040079">
    <property type="entry name" value="Glutathione_S-Trfase"/>
</dbReference>
<feature type="domain" description="GST C-terminal" evidence="2">
    <location>
        <begin position="89"/>
        <end position="202"/>
    </location>
</feature>
<dbReference type="Pfam" id="PF13417">
    <property type="entry name" value="GST_N_3"/>
    <property type="match status" value="1"/>
</dbReference>
<dbReference type="Gene3D" id="3.40.30.10">
    <property type="entry name" value="Glutaredoxin"/>
    <property type="match status" value="1"/>
</dbReference>
<dbReference type="PANTHER" id="PTHR44051:SF8">
    <property type="entry name" value="GLUTATHIONE S-TRANSFERASE GSTA"/>
    <property type="match status" value="1"/>
</dbReference>
<gene>
    <name evidence="3" type="ORF">J5474_03395</name>
</gene>
<dbReference type="SFLD" id="SFLDG01150">
    <property type="entry name" value="Main.1:_Beta-like"/>
    <property type="match status" value="1"/>
</dbReference>
<dbReference type="InterPro" id="IPR004045">
    <property type="entry name" value="Glutathione_S-Trfase_N"/>
</dbReference>
<dbReference type="Pfam" id="PF00043">
    <property type="entry name" value="GST_C"/>
    <property type="match status" value="1"/>
</dbReference>
<evidence type="ECO:0000313" key="3">
    <source>
        <dbReference type="EMBL" id="MBP0481536.1"/>
    </source>
</evidence>
<evidence type="ECO:0000313" key="4">
    <source>
        <dbReference type="Proteomes" id="UP000675940"/>
    </source>
</evidence>
<dbReference type="SFLD" id="SFLDG00358">
    <property type="entry name" value="Main_(cytGST)"/>
    <property type="match status" value="1"/>
</dbReference>
<dbReference type="CDD" id="cd03207">
    <property type="entry name" value="GST_C_8"/>
    <property type="match status" value="1"/>
</dbReference>
<proteinExistence type="predicted"/>
<dbReference type="CDD" id="cd03046">
    <property type="entry name" value="GST_N_GTT1_like"/>
    <property type="match status" value="1"/>
</dbReference>
<dbReference type="EMBL" id="JAGISH010000001">
    <property type="protein sequence ID" value="MBP0481536.1"/>
    <property type="molecule type" value="Genomic_DNA"/>
</dbReference>
<sequence length="203" mass="22498">MLTLYHSPMSRSSRIVTLIEELGAADTVRIVEVGIARQDGTGYRDPANPHPEGKVPALEHDGALILESIAIAQHLCELFPDAGLLPAAATPQRGKCLEWLAWYAGVIEPVVVAKFLNIDDPRFASNFRDWDTAMTRLTGALDGRDWLVGDHYTVADLIVHSLFNWMPDMLPDHHGTKAWHERIAARPAAQNTMARDRAAMEVE</sequence>
<dbReference type="SUPFAM" id="SSF52833">
    <property type="entry name" value="Thioredoxin-like"/>
    <property type="match status" value="1"/>
</dbReference>
<name>A0A940RZW3_9RHOB</name>
<dbReference type="InterPro" id="IPR004046">
    <property type="entry name" value="GST_C"/>
</dbReference>
<evidence type="ECO:0000259" key="1">
    <source>
        <dbReference type="PROSITE" id="PS50404"/>
    </source>
</evidence>
<accession>A0A940RZW3</accession>
<dbReference type="RefSeq" id="WP_209359307.1">
    <property type="nucleotide sequence ID" value="NZ_JAGISH010000001.1"/>
</dbReference>
<comment type="caution">
    <text evidence="3">The sequence shown here is derived from an EMBL/GenBank/DDBJ whole genome shotgun (WGS) entry which is preliminary data.</text>
</comment>
<dbReference type="InterPro" id="IPR010987">
    <property type="entry name" value="Glutathione-S-Trfase_C-like"/>
</dbReference>
<dbReference type="PANTHER" id="PTHR44051">
    <property type="entry name" value="GLUTATHIONE S-TRANSFERASE-RELATED"/>
    <property type="match status" value="1"/>
</dbReference>
<dbReference type="InterPro" id="IPR036249">
    <property type="entry name" value="Thioredoxin-like_sf"/>
</dbReference>
<dbReference type="PROSITE" id="PS50404">
    <property type="entry name" value="GST_NTER"/>
    <property type="match status" value="1"/>
</dbReference>